<dbReference type="Pfam" id="PF05380">
    <property type="entry name" value="Peptidase_A17"/>
    <property type="match status" value="1"/>
</dbReference>
<evidence type="ECO:0000313" key="4">
    <source>
        <dbReference type="WBParaSite" id="DME_0000197701-mRNA-1"/>
    </source>
</evidence>
<keyword evidence="3" id="KW-1185">Reference proteome</keyword>
<accession>A0A0N4U569</accession>
<dbReference type="Proteomes" id="UP000274756">
    <property type="component" value="Unassembled WGS sequence"/>
</dbReference>
<dbReference type="InterPro" id="IPR008042">
    <property type="entry name" value="Retrotrans_Pao"/>
</dbReference>
<dbReference type="AlphaFoldDB" id="A0A0N4U569"/>
<dbReference type="Proteomes" id="UP000038040">
    <property type="component" value="Unplaced"/>
</dbReference>
<protein>
    <submittedName>
        <fullName evidence="1 4">Uncharacterized protein</fullName>
    </submittedName>
</protein>
<reference evidence="1 3" key="2">
    <citation type="submission" date="2018-11" db="EMBL/GenBank/DDBJ databases">
        <authorList>
            <consortium name="Pathogen Informatics"/>
        </authorList>
    </citation>
    <scope>NUCLEOTIDE SEQUENCE [LARGE SCALE GENOMIC DNA]</scope>
</reference>
<name>A0A0N4U569_DRAME</name>
<dbReference type="WBParaSite" id="DME_0000197701-mRNA-1">
    <property type="protein sequence ID" value="DME_0000197701-mRNA-1"/>
    <property type="gene ID" value="DME_0000197701"/>
</dbReference>
<evidence type="ECO:0000313" key="3">
    <source>
        <dbReference type="Proteomes" id="UP000274756"/>
    </source>
</evidence>
<evidence type="ECO:0000313" key="1">
    <source>
        <dbReference type="EMBL" id="VDN56364.1"/>
    </source>
</evidence>
<evidence type="ECO:0000313" key="2">
    <source>
        <dbReference type="Proteomes" id="UP000038040"/>
    </source>
</evidence>
<reference evidence="4" key="1">
    <citation type="submission" date="2017-02" db="UniProtKB">
        <authorList>
            <consortium name="WormBaseParasite"/>
        </authorList>
    </citation>
    <scope>IDENTIFICATION</scope>
</reference>
<dbReference type="OrthoDB" id="5857971at2759"/>
<gene>
    <name evidence="1" type="ORF">DME_LOCUS6337</name>
</gene>
<organism evidence="2 4">
    <name type="scientific">Dracunculus medinensis</name>
    <name type="common">Guinea worm</name>
    <dbReference type="NCBI Taxonomy" id="318479"/>
    <lineage>
        <taxon>Eukaryota</taxon>
        <taxon>Metazoa</taxon>
        <taxon>Ecdysozoa</taxon>
        <taxon>Nematoda</taxon>
        <taxon>Chromadorea</taxon>
        <taxon>Rhabditida</taxon>
        <taxon>Spirurina</taxon>
        <taxon>Dracunculoidea</taxon>
        <taxon>Dracunculidae</taxon>
        <taxon>Dracunculus</taxon>
    </lineage>
</organism>
<dbReference type="EMBL" id="UYYG01001155">
    <property type="protein sequence ID" value="VDN56364.1"/>
    <property type="molecule type" value="Genomic_DNA"/>
</dbReference>
<proteinExistence type="predicted"/>
<sequence>MLYVKEIPCFAIDPSQFKRIHVFSNASSTAYAALIYVIQDKKALISVKSRIVPIKDMTIPRLELFSHART</sequence>